<name>A0ABP1EA52_9APHY</name>
<sequence length="328" mass="35848">MSSDDDTIVHDDIPCPSYDQLLQAADKLEAAEALALRYRQYASTRERQWFYESKDAAYQAVKDACATGKTAEAHATADDLNNPNNAAFAYKTLRLFTRFALLSIQNFNARQEYITSIAKYAGKYAGALAADGKLAAERAVALRNSVRKAFMSKTSSSNHCLQRLYPGRTMKQLSEAERANVFASIVNNSGRSNFTHDLIFKAEGAIGWAVIIATLGLLVYDIIQAETDFKTKVKELIADGAELGAVWYGAAAAEAYAIATFGEAATFTVMLFGLVGGIIAGVGAMVLVTGLTALFEKMFTTTSHQLWQEYLKTPLVYKVELPRVVLDI</sequence>
<keyword evidence="1" id="KW-0812">Transmembrane</keyword>
<feature type="transmembrane region" description="Helical" evidence="1">
    <location>
        <begin position="205"/>
        <end position="223"/>
    </location>
</feature>
<feature type="transmembrane region" description="Helical" evidence="1">
    <location>
        <begin position="267"/>
        <end position="295"/>
    </location>
</feature>
<keyword evidence="3" id="KW-1185">Reference proteome</keyword>
<feature type="transmembrane region" description="Helical" evidence="1">
    <location>
        <begin position="243"/>
        <end position="261"/>
    </location>
</feature>
<protein>
    <submittedName>
        <fullName evidence="2">Uncharacterized protein</fullName>
    </submittedName>
</protein>
<dbReference type="EMBL" id="OZ037952">
    <property type="protein sequence ID" value="CAL1716097.1"/>
    <property type="molecule type" value="Genomic_DNA"/>
</dbReference>
<keyword evidence="1" id="KW-0472">Membrane</keyword>
<proteinExistence type="predicted"/>
<gene>
    <name evidence="2" type="ORF">GFSPODELE1_LOCUS10584</name>
</gene>
<evidence type="ECO:0000313" key="3">
    <source>
        <dbReference type="Proteomes" id="UP001497453"/>
    </source>
</evidence>
<reference evidence="3" key="1">
    <citation type="submission" date="2024-04" db="EMBL/GenBank/DDBJ databases">
        <authorList>
            <person name="Shaw F."/>
            <person name="Minotto A."/>
        </authorList>
    </citation>
    <scope>NUCLEOTIDE SEQUENCE [LARGE SCALE GENOMIC DNA]</scope>
</reference>
<evidence type="ECO:0000313" key="2">
    <source>
        <dbReference type="EMBL" id="CAL1716097.1"/>
    </source>
</evidence>
<organism evidence="2 3">
    <name type="scientific">Somion occarium</name>
    <dbReference type="NCBI Taxonomy" id="3059160"/>
    <lineage>
        <taxon>Eukaryota</taxon>
        <taxon>Fungi</taxon>
        <taxon>Dikarya</taxon>
        <taxon>Basidiomycota</taxon>
        <taxon>Agaricomycotina</taxon>
        <taxon>Agaricomycetes</taxon>
        <taxon>Polyporales</taxon>
        <taxon>Cerrenaceae</taxon>
        <taxon>Somion</taxon>
    </lineage>
</organism>
<dbReference type="Proteomes" id="UP001497453">
    <property type="component" value="Chromosome 9"/>
</dbReference>
<accession>A0ABP1EA52</accession>
<keyword evidence="1" id="KW-1133">Transmembrane helix</keyword>
<evidence type="ECO:0000256" key="1">
    <source>
        <dbReference type="SAM" id="Phobius"/>
    </source>
</evidence>